<dbReference type="EMBL" id="AP026867">
    <property type="protein sequence ID" value="BDS12397.1"/>
    <property type="molecule type" value="Genomic_DNA"/>
</dbReference>
<name>A0A915YG32_9BACT</name>
<proteinExistence type="predicted"/>
<reference evidence="1" key="1">
    <citation type="submission" date="2022-09" db="EMBL/GenBank/DDBJ databases">
        <title>Aureispira anguillicida sp. nov., isolated from Leptocephalus of Japanese eel Anguilla japonica.</title>
        <authorList>
            <person name="Yuasa K."/>
            <person name="Mekata T."/>
            <person name="Ikunari K."/>
        </authorList>
    </citation>
    <scope>NUCLEOTIDE SEQUENCE</scope>
    <source>
        <strain evidence="1">EL160426</strain>
    </source>
</reference>
<evidence type="ECO:0000313" key="2">
    <source>
        <dbReference type="Proteomes" id="UP001060919"/>
    </source>
</evidence>
<protein>
    <submittedName>
        <fullName evidence="1">Uncharacterized protein</fullName>
    </submittedName>
</protein>
<dbReference type="AlphaFoldDB" id="A0A915YG32"/>
<keyword evidence="2" id="KW-1185">Reference proteome</keyword>
<dbReference type="RefSeq" id="WP_264793468.1">
    <property type="nucleotide sequence ID" value="NZ_AP026867.1"/>
</dbReference>
<gene>
    <name evidence="1" type="ORF">AsAng_0031180</name>
</gene>
<accession>A0A915YG32</accession>
<evidence type="ECO:0000313" key="1">
    <source>
        <dbReference type="EMBL" id="BDS12397.1"/>
    </source>
</evidence>
<dbReference type="KEGG" id="aup:AsAng_0031180"/>
<sequence>MLNNVLKGTKIIESLENYSIVDTPSEKEVLEENLIEEETEEYSSSNQFILEDRFWEQIMANESEYRNKKITLRRFAICDWVARVPGLYWTDSSRKLRQRAGKHIVKKSKDFVEYRPIGKSMKVVGGVGTIHLPPDDDGKRLISVSSSGNASLGIPILIFPDVIDYYNLKEGDVVDIIGARWQPYNRSWSKNFASTKDIPRNYLVVNDPSQIEVLRRGVPIVYHPFSIMEYQHNDALLYDFVYLSIDNKVNNRRSELDSFFTNYSKEKGRKGKYIINPDMVNPIFESTYNFPSEMKDASELAQIGLLYEKVRETMFDGAILDKIIKILPTYYSNSNSIRRLAKNIGISDSIFKEDKGALMSGQLINYCVENNKIENLIDRICNEYSEILNKI</sequence>
<organism evidence="1 2">
    <name type="scientific">Aureispira anguillae</name>
    <dbReference type="NCBI Taxonomy" id="2864201"/>
    <lineage>
        <taxon>Bacteria</taxon>
        <taxon>Pseudomonadati</taxon>
        <taxon>Bacteroidota</taxon>
        <taxon>Saprospiria</taxon>
        <taxon>Saprospirales</taxon>
        <taxon>Saprospiraceae</taxon>
        <taxon>Aureispira</taxon>
    </lineage>
</organism>
<dbReference type="Proteomes" id="UP001060919">
    <property type="component" value="Chromosome"/>
</dbReference>